<dbReference type="AlphaFoldDB" id="A0A1Y0ITC3"/>
<dbReference type="Gene3D" id="3.40.50.150">
    <property type="entry name" value="Vaccinia Virus protein VP39"/>
    <property type="match status" value="1"/>
</dbReference>
<dbReference type="OrthoDB" id="8385759at2"/>
<dbReference type="EMBL" id="CP021434">
    <property type="protein sequence ID" value="ARU63771.1"/>
    <property type="molecule type" value="Genomic_DNA"/>
</dbReference>
<evidence type="ECO:0000313" key="3">
    <source>
        <dbReference type="Proteomes" id="UP000195437"/>
    </source>
</evidence>
<dbReference type="KEGG" id="tum:CBW65_03440"/>
<reference evidence="3" key="1">
    <citation type="submission" date="2017-05" db="EMBL/GenBank/DDBJ databases">
        <authorList>
            <person name="Sung H."/>
        </authorList>
    </citation>
    <scope>NUCLEOTIDE SEQUENCE [LARGE SCALE GENOMIC DNA]</scope>
    <source>
        <strain evidence="3">AR23208</strain>
    </source>
</reference>
<keyword evidence="3" id="KW-1185">Reference proteome</keyword>
<keyword evidence="2" id="KW-0808">Transferase</keyword>
<sequence length="310" mass="34110">MEIVCFYNTVIITDPDRVAVDLDGQTVWAKSVAYYRDALPADDPRQPAIADYIKEGQRALSEANEKAWNQDSYQAWVKRFGPPEEAGPRIAHDPVGRLKTLVPHLGELPGKKVLNALGSHGSKAVAMALLGAEATVVDISEQNARYAQELAAAAGTSIRYVISDIMELPAEELTGDYDLVLMELGILHYFIDLNPLMEILAATLQPGGRLLIQDFHPISTKLITSKGKKHKVTGNYFSTALEETDVAYSKLLDDGSSLQQKVRLRKWTLGEIVTAVAHAGLFVRLLEEEPNTKIDDMGIPKTFTLIAEKL</sequence>
<dbReference type="Proteomes" id="UP000195437">
    <property type="component" value="Chromosome"/>
</dbReference>
<dbReference type="InterPro" id="IPR029063">
    <property type="entry name" value="SAM-dependent_MTases_sf"/>
</dbReference>
<feature type="domain" description="Methyltransferase type 11" evidence="1">
    <location>
        <begin position="120"/>
        <end position="212"/>
    </location>
</feature>
<keyword evidence="2" id="KW-0489">Methyltransferase</keyword>
<dbReference type="GO" id="GO:0010420">
    <property type="term" value="F:polyprenyldihydroxybenzoate methyltransferase activity"/>
    <property type="evidence" value="ECO:0007669"/>
    <property type="project" value="TreeGrafter"/>
</dbReference>
<dbReference type="PANTHER" id="PTHR43464">
    <property type="entry name" value="METHYLTRANSFERASE"/>
    <property type="match status" value="1"/>
</dbReference>
<dbReference type="InterPro" id="IPR013216">
    <property type="entry name" value="Methyltransf_11"/>
</dbReference>
<evidence type="ECO:0000313" key="2">
    <source>
        <dbReference type="EMBL" id="ARU63771.1"/>
    </source>
</evidence>
<protein>
    <submittedName>
        <fullName evidence="2">SAM-dependent methyltransferase</fullName>
    </submittedName>
</protein>
<accession>A0A1Y0ITC3</accession>
<proteinExistence type="predicted"/>
<dbReference type="PANTHER" id="PTHR43464:SF23">
    <property type="entry name" value="JUVENILE HORMONE ACID O-METHYLTRANSFERASE"/>
    <property type="match status" value="1"/>
</dbReference>
<name>A0A1Y0ITC3_9BACL</name>
<evidence type="ECO:0000259" key="1">
    <source>
        <dbReference type="Pfam" id="PF08241"/>
    </source>
</evidence>
<dbReference type="SUPFAM" id="SSF53335">
    <property type="entry name" value="S-adenosyl-L-methionine-dependent methyltransferases"/>
    <property type="match status" value="1"/>
</dbReference>
<dbReference type="CDD" id="cd02440">
    <property type="entry name" value="AdoMet_MTases"/>
    <property type="match status" value="1"/>
</dbReference>
<organism evidence="2 3">
    <name type="scientific">Tumebacillus avium</name>
    <dbReference type="NCBI Taxonomy" id="1903704"/>
    <lineage>
        <taxon>Bacteria</taxon>
        <taxon>Bacillati</taxon>
        <taxon>Bacillota</taxon>
        <taxon>Bacilli</taxon>
        <taxon>Bacillales</taxon>
        <taxon>Alicyclobacillaceae</taxon>
        <taxon>Tumebacillus</taxon>
    </lineage>
</organism>
<dbReference type="GO" id="GO:0032259">
    <property type="term" value="P:methylation"/>
    <property type="evidence" value="ECO:0007669"/>
    <property type="project" value="UniProtKB-KW"/>
</dbReference>
<gene>
    <name evidence="2" type="ORF">CBW65_03440</name>
</gene>
<dbReference type="Pfam" id="PF08241">
    <property type="entry name" value="Methyltransf_11"/>
    <property type="match status" value="1"/>
</dbReference>